<accession>X1IBG5</accession>
<proteinExistence type="predicted"/>
<sequence>RQKRQYYDFDLDSCLSKLEENPLLREAALAAFWCAYLANELPPILTDLQDERIKKLLYYGSLHDLHSEDIKDLAFVKLHLADLLAICLIRPDWPIAENPSAKAMLEKILEAYRLAERPSIIDEIIDDPSGWGNKYFDENLFTFSLVMVSGIARVELSFWRIEQTNYEEAFWDITNGAWDICATTVEDKSSELPNFRPYLPHSGSQFSIQEVADIFEQVKRHSKGIKDWEYMQMGCEAIQHLGYCDLYDFLDDIRDD</sequence>
<name>X1IBG5_9ZZZZ</name>
<comment type="caution">
    <text evidence="1">The sequence shown here is derived from an EMBL/GenBank/DDBJ whole genome shotgun (WGS) entry which is preliminary data.</text>
</comment>
<dbReference type="AlphaFoldDB" id="X1IBG5"/>
<reference evidence="1" key="1">
    <citation type="journal article" date="2014" name="Front. Microbiol.">
        <title>High frequency of phylogenetically diverse reductive dehalogenase-homologous genes in deep subseafloor sedimentary metagenomes.</title>
        <authorList>
            <person name="Kawai M."/>
            <person name="Futagami T."/>
            <person name="Toyoda A."/>
            <person name="Takaki Y."/>
            <person name="Nishi S."/>
            <person name="Hori S."/>
            <person name="Arai W."/>
            <person name="Tsubouchi T."/>
            <person name="Morono Y."/>
            <person name="Uchiyama I."/>
            <person name="Ito T."/>
            <person name="Fujiyama A."/>
            <person name="Inagaki F."/>
            <person name="Takami H."/>
        </authorList>
    </citation>
    <scope>NUCLEOTIDE SEQUENCE</scope>
    <source>
        <strain evidence="1">Expedition CK06-06</strain>
    </source>
</reference>
<organism evidence="1">
    <name type="scientific">marine sediment metagenome</name>
    <dbReference type="NCBI Taxonomy" id="412755"/>
    <lineage>
        <taxon>unclassified sequences</taxon>
        <taxon>metagenomes</taxon>
        <taxon>ecological metagenomes</taxon>
    </lineage>
</organism>
<protein>
    <submittedName>
        <fullName evidence="1">Uncharacterized protein</fullName>
    </submittedName>
</protein>
<dbReference type="EMBL" id="BARU01034701">
    <property type="protein sequence ID" value="GAH66615.1"/>
    <property type="molecule type" value="Genomic_DNA"/>
</dbReference>
<feature type="non-terminal residue" evidence="1">
    <location>
        <position position="256"/>
    </location>
</feature>
<gene>
    <name evidence="1" type="ORF">S03H2_54426</name>
</gene>
<evidence type="ECO:0000313" key="1">
    <source>
        <dbReference type="EMBL" id="GAH66615.1"/>
    </source>
</evidence>
<feature type="non-terminal residue" evidence="1">
    <location>
        <position position="1"/>
    </location>
</feature>